<feature type="non-terminal residue" evidence="4">
    <location>
        <position position="1"/>
    </location>
</feature>
<dbReference type="CDD" id="cd12148">
    <property type="entry name" value="fungal_TF_MHR"/>
    <property type="match status" value="1"/>
</dbReference>
<gene>
    <name evidence="4" type="ORF">BKA55DRAFT_469159</name>
</gene>
<dbReference type="Pfam" id="PF04082">
    <property type="entry name" value="Fungal_trans"/>
    <property type="match status" value="1"/>
</dbReference>
<dbReference type="GO" id="GO:0008270">
    <property type="term" value="F:zinc ion binding"/>
    <property type="evidence" value="ECO:0007669"/>
    <property type="project" value="InterPro"/>
</dbReference>
<evidence type="ECO:0000256" key="1">
    <source>
        <dbReference type="ARBA" id="ARBA00004123"/>
    </source>
</evidence>
<dbReference type="OrthoDB" id="424974at2759"/>
<organism evidence="4 5">
    <name type="scientific">Fusarium redolens</name>
    <dbReference type="NCBI Taxonomy" id="48865"/>
    <lineage>
        <taxon>Eukaryota</taxon>
        <taxon>Fungi</taxon>
        <taxon>Dikarya</taxon>
        <taxon>Ascomycota</taxon>
        <taxon>Pezizomycotina</taxon>
        <taxon>Sordariomycetes</taxon>
        <taxon>Hypocreomycetidae</taxon>
        <taxon>Hypocreales</taxon>
        <taxon>Nectriaceae</taxon>
        <taxon>Fusarium</taxon>
        <taxon>Fusarium redolens species complex</taxon>
    </lineage>
</organism>
<protein>
    <recommendedName>
        <fullName evidence="3">Xylanolytic transcriptional activator regulatory domain-containing protein</fullName>
    </recommendedName>
</protein>
<evidence type="ECO:0000259" key="3">
    <source>
        <dbReference type="SMART" id="SM00906"/>
    </source>
</evidence>
<evidence type="ECO:0000313" key="4">
    <source>
        <dbReference type="EMBL" id="KAH7259423.1"/>
    </source>
</evidence>
<sequence>ARTSSIRHGFERSLGQTCFLENPSLMSLQALAIYLQVVRAYNAGRSIWILNGLVIRAAQSIGIHRNGDALGLSPFESEMRRRLWCTIVCNDSRSAEDHGISLNGLGTSVDMAFPSNRSDHEIWPNIAELPRERYQWTEMTNAVVIMKMSYHLKRLYQILAASGALSNLLNESIRRDVVDKATADVLQYLQHCNSVIPAQRATLFSCRAFLRKLNFISRQYRESHATDENLIDACEILGLNVQFRSDDLLKQFRWVCEAYPPYHMLLYVLWHLCLKSSGPSVELAWNAVNLAFK</sequence>
<comment type="caution">
    <text evidence="4">The sequence shown here is derived from an EMBL/GenBank/DDBJ whole genome shotgun (WGS) entry which is preliminary data.</text>
</comment>
<evidence type="ECO:0000256" key="2">
    <source>
        <dbReference type="ARBA" id="ARBA00023242"/>
    </source>
</evidence>
<evidence type="ECO:0000313" key="5">
    <source>
        <dbReference type="Proteomes" id="UP000720189"/>
    </source>
</evidence>
<feature type="domain" description="Xylanolytic transcriptional activator regulatory" evidence="3">
    <location>
        <begin position="47"/>
        <end position="120"/>
    </location>
</feature>
<keyword evidence="2" id="KW-0539">Nucleus</keyword>
<proteinExistence type="predicted"/>
<dbReference type="SMART" id="SM00906">
    <property type="entry name" value="Fungal_trans"/>
    <property type="match status" value="1"/>
</dbReference>
<dbReference type="GeneID" id="70216083"/>
<dbReference type="GO" id="GO:0005634">
    <property type="term" value="C:nucleus"/>
    <property type="evidence" value="ECO:0007669"/>
    <property type="project" value="UniProtKB-SubCell"/>
</dbReference>
<accession>A0A9P9KFE2</accession>
<dbReference type="InterPro" id="IPR007219">
    <property type="entry name" value="XnlR_reg_dom"/>
</dbReference>
<dbReference type="GO" id="GO:0003677">
    <property type="term" value="F:DNA binding"/>
    <property type="evidence" value="ECO:0007669"/>
    <property type="project" value="InterPro"/>
</dbReference>
<dbReference type="EMBL" id="JAGMUX010000005">
    <property type="protein sequence ID" value="KAH7259423.1"/>
    <property type="molecule type" value="Genomic_DNA"/>
</dbReference>
<dbReference type="Proteomes" id="UP000720189">
    <property type="component" value="Unassembled WGS sequence"/>
</dbReference>
<reference evidence="4" key="1">
    <citation type="journal article" date="2021" name="Nat. Commun.">
        <title>Genetic determinants of endophytism in the Arabidopsis root mycobiome.</title>
        <authorList>
            <person name="Mesny F."/>
            <person name="Miyauchi S."/>
            <person name="Thiergart T."/>
            <person name="Pickel B."/>
            <person name="Atanasova L."/>
            <person name="Karlsson M."/>
            <person name="Huettel B."/>
            <person name="Barry K.W."/>
            <person name="Haridas S."/>
            <person name="Chen C."/>
            <person name="Bauer D."/>
            <person name="Andreopoulos W."/>
            <person name="Pangilinan J."/>
            <person name="LaButti K."/>
            <person name="Riley R."/>
            <person name="Lipzen A."/>
            <person name="Clum A."/>
            <person name="Drula E."/>
            <person name="Henrissat B."/>
            <person name="Kohler A."/>
            <person name="Grigoriev I.V."/>
            <person name="Martin F.M."/>
            <person name="Hacquard S."/>
        </authorList>
    </citation>
    <scope>NUCLEOTIDE SEQUENCE</scope>
    <source>
        <strain evidence="4">MPI-CAGE-AT-0023</strain>
    </source>
</reference>
<dbReference type="InterPro" id="IPR050613">
    <property type="entry name" value="Sec_Metabolite_Reg"/>
</dbReference>
<comment type="subcellular location">
    <subcellularLocation>
        <location evidence="1">Nucleus</location>
    </subcellularLocation>
</comment>
<dbReference type="PANTHER" id="PTHR31001:SF57">
    <property type="entry name" value="ZN(II)2CYS6 TRANSCRIPTION FACTOR (EUROFUNG)"/>
    <property type="match status" value="1"/>
</dbReference>
<feature type="non-terminal residue" evidence="4">
    <location>
        <position position="293"/>
    </location>
</feature>
<dbReference type="GO" id="GO:0006351">
    <property type="term" value="P:DNA-templated transcription"/>
    <property type="evidence" value="ECO:0007669"/>
    <property type="project" value="InterPro"/>
</dbReference>
<dbReference type="RefSeq" id="XP_046052131.1">
    <property type="nucleotide sequence ID" value="XM_046186129.1"/>
</dbReference>
<keyword evidence="5" id="KW-1185">Reference proteome</keyword>
<dbReference type="AlphaFoldDB" id="A0A9P9KFE2"/>
<name>A0A9P9KFE2_FUSRE</name>
<dbReference type="PANTHER" id="PTHR31001">
    <property type="entry name" value="UNCHARACTERIZED TRANSCRIPTIONAL REGULATORY PROTEIN"/>
    <property type="match status" value="1"/>
</dbReference>